<protein>
    <recommendedName>
        <fullName evidence="3">2-amino-4-hydroxy-6-hydroxymethyldihydropteridine diphosphokinase</fullName>
        <ecNumber evidence="3">2.7.6.3</ecNumber>
    </recommendedName>
</protein>
<evidence type="ECO:0000256" key="6">
    <source>
        <dbReference type="ARBA" id="ARBA00022777"/>
    </source>
</evidence>
<dbReference type="CDD" id="cd00483">
    <property type="entry name" value="HPPK"/>
    <property type="match status" value="1"/>
</dbReference>
<evidence type="ECO:0000259" key="9">
    <source>
        <dbReference type="Pfam" id="PF01288"/>
    </source>
</evidence>
<dbReference type="GO" id="GO:0005524">
    <property type="term" value="F:ATP binding"/>
    <property type="evidence" value="ECO:0007669"/>
    <property type="project" value="UniProtKB-KW"/>
</dbReference>
<evidence type="ECO:0000256" key="5">
    <source>
        <dbReference type="ARBA" id="ARBA00022741"/>
    </source>
</evidence>
<dbReference type="AlphaFoldDB" id="A0AA96VUR2"/>
<feature type="domain" description="7,8-dihydro-6-hydroxymethylpterin-pyrophosphokinase" evidence="9">
    <location>
        <begin position="6"/>
        <end position="133"/>
    </location>
</feature>
<evidence type="ECO:0000256" key="7">
    <source>
        <dbReference type="ARBA" id="ARBA00022840"/>
    </source>
</evidence>
<evidence type="ECO:0000313" key="10">
    <source>
        <dbReference type="EMBL" id="WNY48450.1"/>
    </source>
</evidence>
<dbReference type="Proteomes" id="UP001301526">
    <property type="component" value="Chromosome"/>
</dbReference>
<dbReference type="Pfam" id="PF01288">
    <property type="entry name" value="HPPK"/>
    <property type="match status" value="1"/>
</dbReference>
<dbReference type="InterPro" id="IPR000550">
    <property type="entry name" value="Hppk"/>
</dbReference>
<reference evidence="10 11" key="1">
    <citation type="submission" date="2023-02" db="EMBL/GenBank/DDBJ databases">
        <title>Streptococcus sp. Genome Sequencing and Assembly.</title>
        <authorList>
            <person name="Shore S.M."/>
            <person name="Nicholson T.L."/>
        </authorList>
    </citation>
    <scope>NUCLEOTIDE SEQUENCE [LARGE SCALE GENOMIC DNA]</scope>
    <source>
        <strain evidence="10 11">29892</strain>
    </source>
</reference>
<dbReference type="PANTHER" id="PTHR43071:SF1">
    <property type="entry name" value="2-AMINO-4-HYDROXY-6-HYDROXYMETHYLDIHYDROPTERIDINE PYROPHOSPHOKINASE"/>
    <property type="match status" value="1"/>
</dbReference>
<dbReference type="GO" id="GO:0046656">
    <property type="term" value="P:folic acid biosynthetic process"/>
    <property type="evidence" value="ECO:0007669"/>
    <property type="project" value="UniProtKB-KW"/>
</dbReference>
<keyword evidence="6" id="KW-0418">Kinase</keyword>
<keyword evidence="7" id="KW-0067">ATP-binding</keyword>
<dbReference type="NCBIfam" id="TIGR01498">
    <property type="entry name" value="folK"/>
    <property type="match status" value="1"/>
</dbReference>
<dbReference type="InterPro" id="IPR035907">
    <property type="entry name" value="Hppk_sf"/>
</dbReference>
<dbReference type="GO" id="GO:0016301">
    <property type="term" value="F:kinase activity"/>
    <property type="evidence" value="ECO:0007669"/>
    <property type="project" value="UniProtKB-KW"/>
</dbReference>
<sequence length="166" mass="19010">MKHLAYLSIGGNMGDRQAYLQAALDKLASHPGCQLGLVSNIYETPAWGKTDQADFLNLACQVETDLSAQEFLTFCQEIEQDLDRVRIEKWGQRTIDLDIIFWDDQVIEEENLQVPHPYAHERAFVLLPLTDIAADYYHPVLQKTVAELLLPLKDVKDIKKLKIKMQ</sequence>
<dbReference type="GO" id="GO:0003848">
    <property type="term" value="F:2-amino-4-hydroxy-6-hydroxymethyldihydropteridine diphosphokinase activity"/>
    <property type="evidence" value="ECO:0007669"/>
    <property type="project" value="UniProtKB-EC"/>
</dbReference>
<proteinExistence type="predicted"/>
<comment type="pathway">
    <text evidence="2">Cofactor biosynthesis; tetrahydrofolate biosynthesis; 2-amino-4-hydroxy-6-hydroxymethyl-7,8-dihydropteridine diphosphate from 7,8-dihydroneopterin triphosphate: step 4/4.</text>
</comment>
<keyword evidence="4 10" id="KW-0808">Transferase</keyword>
<comment type="catalytic activity">
    <reaction evidence="1">
        <text>6-hydroxymethyl-7,8-dihydropterin + ATP = (7,8-dihydropterin-6-yl)methyl diphosphate + AMP + H(+)</text>
        <dbReference type="Rhea" id="RHEA:11412"/>
        <dbReference type="ChEBI" id="CHEBI:15378"/>
        <dbReference type="ChEBI" id="CHEBI:30616"/>
        <dbReference type="ChEBI" id="CHEBI:44841"/>
        <dbReference type="ChEBI" id="CHEBI:72950"/>
        <dbReference type="ChEBI" id="CHEBI:456215"/>
        <dbReference type="EC" id="2.7.6.3"/>
    </reaction>
</comment>
<organism evidence="10 11">
    <name type="scientific">Streptococcus iners subsp. hyiners</name>
    <dbReference type="NCBI Taxonomy" id="3028083"/>
    <lineage>
        <taxon>Bacteria</taxon>
        <taxon>Bacillati</taxon>
        <taxon>Bacillota</taxon>
        <taxon>Bacilli</taxon>
        <taxon>Lactobacillales</taxon>
        <taxon>Streptococcaceae</taxon>
        <taxon>Streptococcus</taxon>
        <taxon>Streptococcus iners</taxon>
    </lineage>
</organism>
<dbReference type="EMBL" id="CP118734">
    <property type="protein sequence ID" value="WNY48450.1"/>
    <property type="molecule type" value="Genomic_DNA"/>
</dbReference>
<keyword evidence="8" id="KW-0289">Folate biosynthesis</keyword>
<dbReference type="SUPFAM" id="SSF55083">
    <property type="entry name" value="6-hydroxymethyl-7,8-dihydropterin pyrophosphokinase, HPPK"/>
    <property type="match status" value="1"/>
</dbReference>
<evidence type="ECO:0000256" key="4">
    <source>
        <dbReference type="ARBA" id="ARBA00022679"/>
    </source>
</evidence>
<dbReference type="EC" id="2.7.6.3" evidence="3"/>
<evidence type="ECO:0000256" key="8">
    <source>
        <dbReference type="ARBA" id="ARBA00022909"/>
    </source>
</evidence>
<evidence type="ECO:0000313" key="11">
    <source>
        <dbReference type="Proteomes" id="UP001301526"/>
    </source>
</evidence>
<keyword evidence="11" id="KW-1185">Reference proteome</keyword>
<accession>A0AA96VUR2</accession>
<evidence type="ECO:0000256" key="1">
    <source>
        <dbReference type="ARBA" id="ARBA00000198"/>
    </source>
</evidence>
<dbReference type="RefSeq" id="WP_248055043.1">
    <property type="nucleotide sequence ID" value="NZ_CP118734.1"/>
</dbReference>
<name>A0AA96VUR2_9STRE</name>
<dbReference type="PANTHER" id="PTHR43071">
    <property type="entry name" value="2-AMINO-4-HYDROXY-6-HYDROXYMETHYLDIHYDROPTERIDINE PYROPHOSPHOKINASE"/>
    <property type="match status" value="1"/>
</dbReference>
<gene>
    <name evidence="10" type="primary">folK</name>
    <name evidence="10" type="ORF">PW220_06865</name>
</gene>
<dbReference type="Gene3D" id="3.30.70.560">
    <property type="entry name" value="7,8-Dihydro-6-hydroxymethylpterin-pyrophosphokinase HPPK"/>
    <property type="match status" value="1"/>
</dbReference>
<keyword evidence="5" id="KW-0547">Nucleotide-binding</keyword>
<evidence type="ECO:0000256" key="2">
    <source>
        <dbReference type="ARBA" id="ARBA00005051"/>
    </source>
</evidence>
<evidence type="ECO:0000256" key="3">
    <source>
        <dbReference type="ARBA" id="ARBA00013253"/>
    </source>
</evidence>